<gene>
    <name evidence="2" type="ORF">SAMN05661091_5743</name>
</gene>
<feature type="transmembrane region" description="Helical" evidence="1">
    <location>
        <begin position="32"/>
        <end position="53"/>
    </location>
</feature>
<keyword evidence="1" id="KW-0812">Transmembrane</keyword>
<feature type="transmembrane region" description="Helical" evidence="1">
    <location>
        <begin position="74"/>
        <end position="93"/>
    </location>
</feature>
<dbReference type="EMBL" id="LT840184">
    <property type="protein sequence ID" value="SMF92247.1"/>
    <property type="molecule type" value="Genomic_DNA"/>
</dbReference>
<sequence length="194" mass="21366">MRELLLNYWTKPLPQMESEKILPRVGANQTKTLITIAFFGAITALFQSAGGFLPGPGYLISPFSTAPIVLSTLISLRSGLTAYALSILLLLLIQPSELIVFPFTTGLLGLALGFSITHFKNRIQVVLFSSVALWVGIALVVYAFRFPLLGPSVRINFQIDISVYVFLFSLIYSGIWTEISLRLLARLNKAKEGV</sequence>
<dbReference type="STRING" id="1313296.SAMN05661091_5743"/>
<name>A0A1X7HT01_9BACL</name>
<reference evidence="2 3" key="1">
    <citation type="submission" date="2017-04" db="EMBL/GenBank/DDBJ databases">
        <authorList>
            <person name="Afonso C.L."/>
            <person name="Miller P.J."/>
            <person name="Scott M.A."/>
            <person name="Spackman E."/>
            <person name="Goraichik I."/>
            <person name="Dimitrov K.M."/>
            <person name="Suarez D.L."/>
            <person name="Swayne D.E."/>
        </authorList>
    </citation>
    <scope>NUCLEOTIDE SEQUENCE [LARGE SCALE GENOMIC DNA]</scope>
    <source>
        <strain evidence="2 3">N3/975</strain>
    </source>
</reference>
<feature type="transmembrane region" description="Helical" evidence="1">
    <location>
        <begin position="99"/>
        <end position="118"/>
    </location>
</feature>
<organism evidence="2 3">
    <name type="scientific">Paenibacillus uliginis N3/975</name>
    <dbReference type="NCBI Taxonomy" id="1313296"/>
    <lineage>
        <taxon>Bacteria</taxon>
        <taxon>Bacillati</taxon>
        <taxon>Bacillota</taxon>
        <taxon>Bacilli</taxon>
        <taxon>Bacillales</taxon>
        <taxon>Paenibacillaceae</taxon>
        <taxon>Paenibacillus</taxon>
    </lineage>
</organism>
<keyword evidence="1" id="KW-0472">Membrane</keyword>
<evidence type="ECO:0000256" key="1">
    <source>
        <dbReference type="SAM" id="Phobius"/>
    </source>
</evidence>
<keyword evidence="1" id="KW-1133">Transmembrane helix</keyword>
<feature type="transmembrane region" description="Helical" evidence="1">
    <location>
        <begin position="164"/>
        <end position="185"/>
    </location>
</feature>
<feature type="transmembrane region" description="Helical" evidence="1">
    <location>
        <begin position="125"/>
        <end position="144"/>
    </location>
</feature>
<dbReference type="Proteomes" id="UP000192940">
    <property type="component" value="Chromosome I"/>
</dbReference>
<dbReference type="RefSeq" id="WP_208916381.1">
    <property type="nucleotide sequence ID" value="NZ_LT840184.1"/>
</dbReference>
<proteinExistence type="predicted"/>
<protein>
    <submittedName>
        <fullName evidence="2">Uncharacterized protein</fullName>
    </submittedName>
</protein>
<accession>A0A1X7HT01</accession>
<evidence type="ECO:0000313" key="3">
    <source>
        <dbReference type="Proteomes" id="UP000192940"/>
    </source>
</evidence>
<dbReference type="AlphaFoldDB" id="A0A1X7HT01"/>
<keyword evidence="3" id="KW-1185">Reference proteome</keyword>
<evidence type="ECO:0000313" key="2">
    <source>
        <dbReference type="EMBL" id="SMF92247.1"/>
    </source>
</evidence>